<accession>A0A3A4N1G7</accession>
<dbReference type="Pfam" id="PF01041">
    <property type="entry name" value="DegT_DnrJ_EryC1"/>
    <property type="match status" value="1"/>
</dbReference>
<evidence type="ECO:0000313" key="3">
    <source>
        <dbReference type="EMBL" id="RJP15983.1"/>
    </source>
</evidence>
<dbReference type="InterPro" id="IPR015421">
    <property type="entry name" value="PyrdxlP-dep_Trfase_major"/>
</dbReference>
<dbReference type="PANTHER" id="PTHR30244:SF34">
    <property type="entry name" value="DTDP-4-AMINO-4,6-DIDEOXYGALACTOSE TRANSAMINASE"/>
    <property type="match status" value="1"/>
</dbReference>
<name>A0A3A4N1G7_ABYX5</name>
<dbReference type="InterPro" id="IPR000653">
    <property type="entry name" value="DegT/StrS_aminotransferase"/>
</dbReference>
<dbReference type="EMBL" id="QZKU01000129">
    <property type="protein sequence ID" value="RJP15983.1"/>
    <property type="molecule type" value="Genomic_DNA"/>
</dbReference>
<evidence type="ECO:0000256" key="1">
    <source>
        <dbReference type="ARBA" id="ARBA00037999"/>
    </source>
</evidence>
<dbReference type="AlphaFoldDB" id="A0A3A4N1G7"/>
<dbReference type="CDD" id="cd00616">
    <property type="entry name" value="AHBA_syn"/>
    <property type="match status" value="1"/>
</dbReference>
<keyword evidence="3" id="KW-0808">Transferase</keyword>
<comment type="caution">
    <text evidence="3">The sequence shown here is derived from an EMBL/GenBank/DDBJ whole genome shotgun (WGS) entry which is preliminary data.</text>
</comment>
<dbReference type="Gene3D" id="3.90.1150.10">
    <property type="entry name" value="Aspartate Aminotransferase, domain 1"/>
    <property type="match status" value="1"/>
</dbReference>
<dbReference type="SUPFAM" id="SSF53383">
    <property type="entry name" value="PLP-dependent transferases"/>
    <property type="match status" value="1"/>
</dbReference>
<proteinExistence type="inferred from homology"/>
<dbReference type="GO" id="GO:0008483">
    <property type="term" value="F:transaminase activity"/>
    <property type="evidence" value="ECO:0007669"/>
    <property type="project" value="UniProtKB-KW"/>
</dbReference>
<evidence type="ECO:0000313" key="4">
    <source>
        <dbReference type="Proteomes" id="UP000265882"/>
    </source>
</evidence>
<protein>
    <submittedName>
        <fullName evidence="3">DegT/DnrJ/EryC1/StrS family aminotransferase</fullName>
    </submittedName>
</protein>
<dbReference type="GO" id="GO:0000271">
    <property type="term" value="P:polysaccharide biosynthetic process"/>
    <property type="evidence" value="ECO:0007669"/>
    <property type="project" value="TreeGrafter"/>
</dbReference>
<comment type="similarity">
    <text evidence="1 2">Belongs to the DegT/DnrJ/EryC1 family.</text>
</comment>
<dbReference type="PANTHER" id="PTHR30244">
    <property type="entry name" value="TRANSAMINASE"/>
    <property type="match status" value="1"/>
</dbReference>
<organism evidence="3 4">
    <name type="scientific">Abyssobacteria bacterium (strain SURF_5)</name>
    <dbReference type="NCBI Taxonomy" id="2093360"/>
    <lineage>
        <taxon>Bacteria</taxon>
        <taxon>Pseudomonadati</taxon>
        <taxon>Candidatus Hydrogenedentota</taxon>
        <taxon>Candidatus Abyssobacteria</taxon>
    </lineage>
</organism>
<sequence length="423" mass="46541">MDQTKASHGESGPAVTIAPSPWPVINDEVIDAVVRVLREESLSPIMQVGIIKEFEDNFAQYQGRKFAFAVNSGTAALDTALHVSGVGPGDEVIVSPYTWGATVGCILHNNAIPVFADIDPLTFNIRPDEIRKKITDRTKAIVTVHIYGHPCDMDPINEIAREHNLRVIEDCAQAHGATYNGRKVGSLGDIGCFSLQASKNLTGGEGGILVFDDETLFDEVVSWASHPMRQFMELQDKPLGAYIDSVAPNFRMHAVSAAIANVQLKHLDTWVAQRRKNLAYLTRSLSDIPGIRTTFVAPNCEHAVHIIPFIYKADELNNVPLEKFRNALALEGLETNSYVGTPIHLRPRFQERRFWGKGCPWSCGYAGRSIEYRKGDCPVAEKRCSGEELTLQSIGFHVPCTDYLDQIGAAFKKAANKALAGNL</sequence>
<evidence type="ECO:0000256" key="2">
    <source>
        <dbReference type="RuleBase" id="RU004508"/>
    </source>
</evidence>
<keyword evidence="3" id="KW-0032">Aminotransferase</keyword>
<dbReference type="GO" id="GO:0030170">
    <property type="term" value="F:pyridoxal phosphate binding"/>
    <property type="evidence" value="ECO:0007669"/>
    <property type="project" value="TreeGrafter"/>
</dbReference>
<dbReference type="InterPro" id="IPR015424">
    <property type="entry name" value="PyrdxlP-dep_Trfase"/>
</dbReference>
<gene>
    <name evidence="3" type="ORF">C4520_19595</name>
</gene>
<dbReference type="Proteomes" id="UP000265882">
    <property type="component" value="Unassembled WGS sequence"/>
</dbReference>
<reference evidence="3 4" key="1">
    <citation type="journal article" date="2017" name="ISME J.">
        <title>Energy and carbon metabolisms in a deep terrestrial subsurface fluid microbial community.</title>
        <authorList>
            <person name="Momper L."/>
            <person name="Jungbluth S.P."/>
            <person name="Lee M.D."/>
            <person name="Amend J.P."/>
        </authorList>
    </citation>
    <scope>NUCLEOTIDE SEQUENCE [LARGE SCALE GENOMIC DNA]</scope>
    <source>
        <strain evidence="3">SURF_5</strain>
    </source>
</reference>
<dbReference type="InterPro" id="IPR015422">
    <property type="entry name" value="PyrdxlP-dep_Trfase_small"/>
</dbReference>
<keyword evidence="2" id="KW-0663">Pyridoxal phosphate</keyword>
<dbReference type="Gene3D" id="3.40.640.10">
    <property type="entry name" value="Type I PLP-dependent aspartate aminotransferase-like (Major domain)"/>
    <property type="match status" value="1"/>
</dbReference>